<organism evidence="8 9">
    <name type="scientific">Larinioides sclopetarius</name>
    <dbReference type="NCBI Taxonomy" id="280406"/>
    <lineage>
        <taxon>Eukaryota</taxon>
        <taxon>Metazoa</taxon>
        <taxon>Ecdysozoa</taxon>
        <taxon>Arthropoda</taxon>
        <taxon>Chelicerata</taxon>
        <taxon>Arachnida</taxon>
        <taxon>Araneae</taxon>
        <taxon>Araneomorphae</taxon>
        <taxon>Entelegynae</taxon>
        <taxon>Araneoidea</taxon>
        <taxon>Araneidae</taxon>
        <taxon>Larinioides</taxon>
    </lineage>
</organism>
<evidence type="ECO:0000313" key="9">
    <source>
        <dbReference type="Proteomes" id="UP001497382"/>
    </source>
</evidence>
<sequence>MVENSKFVTVPSFPAEKDRLNKNIVSIVTLLNEPKSFQEFFYPAPSNEIIEQKTSSTEKSQVKKTIYVCTFCQVFSSSESAITAHITSTHETSLPVGARAEDFVSQLQALQNENVKERKQKAGRPRKKESPSIVEEKAQVSEPVPDSDGLYWCQKCHRHFKKLRQLSRHVCLEITAENAFSCESAADSDSTSDFQTYMDIDATPWLRKPKHNNKSNIGKSQNFIQSVGDETLCILDLPKSEDGPDKMKTYWRDDPNYVQLFENDAERYAFEEHLKSIDYSCVDNLFVKVQNKSKSFKNRNKPSKITLYSCIICRKDFHSLFHIRMHCLTHTDAKPFTCPKCPYRSNTKGSLYTHMRKHTGKLFHCSKCAFKTIKRSHLLEHEQTHSSIMQLCKLCKNTYKTVKSLIAHVHRYHNNPEGKRYAKFLSGKSSKDSFIKCNICQRKFKTQTSFSNHTHTTISTPATTNPSLEYIQSTSSSDVNQDQLPSISGSNVEYTNEMQTLKDPLNEVVLSNLLQQKTSEIYQNVFQHCSSPHIQAEPDGGLVSGVVSNTFTMESSSTELSQLDVDNQFKTSNIVLEECEKTLGIDLIKECLKDSCFADQVMAETCGQSSKLTNDTSSFGLHEIQMAYPNESIISSNITEHANISHLNSELVDKNDSSDFASTEPKSAETKLFEKCRQTPAYVCCVCSAIYVCPATLKVHLKEHINTNNSLVEQDNEDMVHPKVSDADATIDSVCEMLEDSDNEKELEKLYMSSLDMMYYLPEVSVLLENDSKFIDAVLDDFSNFPMSDKYDESEFTSEM</sequence>
<evidence type="ECO:0000256" key="3">
    <source>
        <dbReference type="ARBA" id="ARBA00022771"/>
    </source>
</evidence>
<feature type="domain" description="C2H2-type" evidence="7">
    <location>
        <begin position="336"/>
        <end position="363"/>
    </location>
</feature>
<dbReference type="PANTHER" id="PTHR24379">
    <property type="entry name" value="KRAB AND ZINC FINGER DOMAIN-CONTAINING"/>
    <property type="match status" value="1"/>
</dbReference>
<name>A0AAV2BJ41_9ARAC</name>
<gene>
    <name evidence="8" type="ORF">LARSCL_LOCUS19419</name>
</gene>
<keyword evidence="2" id="KW-0677">Repeat</keyword>
<dbReference type="SMART" id="SM00355">
    <property type="entry name" value="ZnF_C2H2"/>
    <property type="match status" value="7"/>
</dbReference>
<dbReference type="InterPro" id="IPR036236">
    <property type="entry name" value="Znf_C2H2_sf"/>
</dbReference>
<dbReference type="Gene3D" id="3.30.160.60">
    <property type="entry name" value="Classic Zinc Finger"/>
    <property type="match status" value="1"/>
</dbReference>
<dbReference type="SUPFAM" id="SSF57667">
    <property type="entry name" value="beta-beta-alpha zinc fingers"/>
    <property type="match status" value="1"/>
</dbReference>
<evidence type="ECO:0000256" key="5">
    <source>
        <dbReference type="PROSITE-ProRule" id="PRU00042"/>
    </source>
</evidence>
<dbReference type="PANTHER" id="PTHR24379:SF121">
    <property type="entry name" value="C2H2-TYPE DOMAIN-CONTAINING PROTEIN"/>
    <property type="match status" value="1"/>
</dbReference>
<evidence type="ECO:0000256" key="1">
    <source>
        <dbReference type="ARBA" id="ARBA00022723"/>
    </source>
</evidence>
<evidence type="ECO:0000256" key="4">
    <source>
        <dbReference type="ARBA" id="ARBA00022833"/>
    </source>
</evidence>
<feature type="region of interest" description="Disordered" evidence="6">
    <location>
        <begin position="114"/>
        <end position="140"/>
    </location>
</feature>
<evidence type="ECO:0000313" key="8">
    <source>
        <dbReference type="EMBL" id="CAL1295695.1"/>
    </source>
</evidence>
<dbReference type="EMBL" id="CAXIEN010000377">
    <property type="protein sequence ID" value="CAL1295695.1"/>
    <property type="molecule type" value="Genomic_DNA"/>
</dbReference>
<keyword evidence="1" id="KW-0479">Metal-binding</keyword>
<accession>A0AAV2BJ41</accession>
<keyword evidence="9" id="KW-1185">Reference proteome</keyword>
<comment type="caution">
    <text evidence="8">The sequence shown here is derived from an EMBL/GenBank/DDBJ whole genome shotgun (WGS) entry which is preliminary data.</text>
</comment>
<keyword evidence="4" id="KW-0862">Zinc</keyword>
<dbReference type="FunFam" id="3.30.160.60:FF:000446">
    <property type="entry name" value="Zinc finger protein"/>
    <property type="match status" value="1"/>
</dbReference>
<dbReference type="InterPro" id="IPR013087">
    <property type="entry name" value="Znf_C2H2_type"/>
</dbReference>
<evidence type="ECO:0000256" key="2">
    <source>
        <dbReference type="ARBA" id="ARBA00022737"/>
    </source>
</evidence>
<feature type="domain" description="C2H2-type" evidence="7">
    <location>
        <begin position="308"/>
        <end position="335"/>
    </location>
</feature>
<proteinExistence type="predicted"/>
<feature type="compositionally biased region" description="Basic residues" evidence="6">
    <location>
        <begin position="118"/>
        <end position="127"/>
    </location>
</feature>
<evidence type="ECO:0000259" key="7">
    <source>
        <dbReference type="PROSITE" id="PS50157"/>
    </source>
</evidence>
<dbReference type="Proteomes" id="UP001497382">
    <property type="component" value="Unassembled WGS sequence"/>
</dbReference>
<feature type="compositionally biased region" description="Basic and acidic residues" evidence="6">
    <location>
        <begin position="128"/>
        <end position="139"/>
    </location>
</feature>
<protein>
    <recommendedName>
        <fullName evidence="7">C2H2-type domain-containing protein</fullName>
    </recommendedName>
</protein>
<dbReference type="AlphaFoldDB" id="A0AAV2BJ41"/>
<keyword evidence="3 5" id="KW-0863">Zinc-finger</keyword>
<evidence type="ECO:0000256" key="6">
    <source>
        <dbReference type="SAM" id="MobiDB-lite"/>
    </source>
</evidence>
<dbReference type="PROSITE" id="PS50157">
    <property type="entry name" value="ZINC_FINGER_C2H2_2"/>
    <property type="match status" value="3"/>
</dbReference>
<dbReference type="GO" id="GO:0008270">
    <property type="term" value="F:zinc ion binding"/>
    <property type="evidence" value="ECO:0007669"/>
    <property type="project" value="UniProtKB-KW"/>
</dbReference>
<reference evidence="8 9" key="1">
    <citation type="submission" date="2024-04" db="EMBL/GenBank/DDBJ databases">
        <authorList>
            <person name="Rising A."/>
            <person name="Reimegard J."/>
            <person name="Sonavane S."/>
            <person name="Akerstrom W."/>
            <person name="Nylinder S."/>
            <person name="Hedman E."/>
            <person name="Kallberg Y."/>
        </authorList>
    </citation>
    <scope>NUCLEOTIDE SEQUENCE [LARGE SCALE GENOMIC DNA]</scope>
</reference>
<feature type="domain" description="C2H2-type" evidence="7">
    <location>
        <begin position="363"/>
        <end position="390"/>
    </location>
</feature>
<dbReference type="GO" id="GO:0005634">
    <property type="term" value="C:nucleus"/>
    <property type="evidence" value="ECO:0007669"/>
    <property type="project" value="UniProtKB-ARBA"/>
</dbReference>
<dbReference type="PROSITE" id="PS00028">
    <property type="entry name" value="ZINC_FINGER_C2H2_1"/>
    <property type="match status" value="3"/>
</dbReference>